<feature type="region of interest" description="Disordered" evidence="1">
    <location>
        <begin position="206"/>
        <end position="258"/>
    </location>
</feature>
<dbReference type="AlphaFoldDB" id="A0A8S9Z3E5"/>
<comment type="caution">
    <text evidence="2">The sequence shown here is derived from an EMBL/GenBank/DDBJ whole genome shotgun (WGS) entry which is preliminary data.</text>
</comment>
<dbReference type="EMBL" id="JTDE01000914">
    <property type="protein sequence ID" value="KAF7260056.1"/>
    <property type="molecule type" value="Genomic_DNA"/>
</dbReference>
<sequence>MSQSIGGPTVMTGPEIGARHADSIVPFQPDGIQVMPIWSAQTRLVTEPQLITSGLLRTGVTTISNPLHSIPPPPQYPPPPLPALSQSRLQPSLTKPYYSHSPGTGHSSSTNLEYDVRFVHSADGFHAENTRFINIYTPGAIYVRAPSGVSLAPSTLAGPPRMHNGLPPAHTTHAPQSTTTVSQFCLQQPDMSVMGLARPDRAYLRASSRQRAGRSIPPGTRVGDGSSSELSTVSGIGSTGRENEGGKFIRLPDSVVSK</sequence>
<keyword evidence="3" id="KW-1185">Reference proteome</keyword>
<dbReference type="Proteomes" id="UP000822476">
    <property type="component" value="Unassembled WGS sequence"/>
</dbReference>
<feature type="compositionally biased region" description="Polar residues" evidence="1">
    <location>
        <begin position="225"/>
        <end position="236"/>
    </location>
</feature>
<reference evidence="2" key="1">
    <citation type="submission" date="2019-07" db="EMBL/GenBank/DDBJ databases">
        <title>Annotation for the trematode Paragonimus miyazaki's.</title>
        <authorList>
            <person name="Choi Y.-J."/>
        </authorList>
    </citation>
    <scope>NUCLEOTIDE SEQUENCE</scope>
    <source>
        <strain evidence="2">Japan</strain>
    </source>
</reference>
<proteinExistence type="predicted"/>
<evidence type="ECO:0000313" key="2">
    <source>
        <dbReference type="EMBL" id="KAF7260056.1"/>
    </source>
</evidence>
<accession>A0A8S9Z3E5</accession>
<evidence type="ECO:0000256" key="1">
    <source>
        <dbReference type="SAM" id="MobiDB-lite"/>
    </source>
</evidence>
<protein>
    <submittedName>
        <fullName evidence="2">Uncharacterized protein</fullName>
    </submittedName>
</protein>
<evidence type="ECO:0000313" key="3">
    <source>
        <dbReference type="Proteomes" id="UP000822476"/>
    </source>
</evidence>
<name>A0A8S9Z3E5_9TREM</name>
<organism evidence="2 3">
    <name type="scientific">Paragonimus skrjabini miyazakii</name>
    <dbReference type="NCBI Taxonomy" id="59628"/>
    <lineage>
        <taxon>Eukaryota</taxon>
        <taxon>Metazoa</taxon>
        <taxon>Spiralia</taxon>
        <taxon>Lophotrochozoa</taxon>
        <taxon>Platyhelminthes</taxon>
        <taxon>Trematoda</taxon>
        <taxon>Digenea</taxon>
        <taxon>Plagiorchiida</taxon>
        <taxon>Troglotremata</taxon>
        <taxon>Troglotrematidae</taxon>
        <taxon>Paragonimus</taxon>
    </lineage>
</organism>
<gene>
    <name evidence="2" type="ORF">EG68_03776</name>
</gene>
<dbReference type="OrthoDB" id="10397598at2759"/>